<dbReference type="InterPro" id="IPR000914">
    <property type="entry name" value="SBP_5_dom"/>
</dbReference>
<feature type="compositionally biased region" description="Polar residues" evidence="2">
    <location>
        <begin position="27"/>
        <end position="36"/>
    </location>
</feature>
<dbReference type="InterPro" id="IPR039424">
    <property type="entry name" value="SBP_5"/>
</dbReference>
<dbReference type="GO" id="GO:0042597">
    <property type="term" value="C:periplasmic space"/>
    <property type="evidence" value="ECO:0007669"/>
    <property type="project" value="UniProtKB-ARBA"/>
</dbReference>
<dbReference type="Gene3D" id="3.90.76.10">
    <property type="entry name" value="Dipeptide-binding Protein, Domain 1"/>
    <property type="match status" value="1"/>
</dbReference>
<dbReference type="Gene3D" id="3.40.190.10">
    <property type="entry name" value="Periplasmic binding protein-like II"/>
    <property type="match status" value="1"/>
</dbReference>
<dbReference type="Pfam" id="PF00496">
    <property type="entry name" value="SBP_bac_5"/>
    <property type="match status" value="1"/>
</dbReference>
<feature type="chain" id="PRO_5039239924" evidence="3">
    <location>
        <begin position="19"/>
        <end position="536"/>
    </location>
</feature>
<dbReference type="STRING" id="469383.Cwoe_4369"/>
<gene>
    <name evidence="5" type="ordered locus">Cwoe_4369</name>
</gene>
<dbReference type="GO" id="GO:0043190">
    <property type="term" value="C:ATP-binding cassette (ABC) transporter complex"/>
    <property type="evidence" value="ECO:0007669"/>
    <property type="project" value="InterPro"/>
</dbReference>
<feature type="signal peptide" evidence="3">
    <location>
        <begin position="1"/>
        <end position="18"/>
    </location>
</feature>
<evidence type="ECO:0000256" key="3">
    <source>
        <dbReference type="SAM" id="SignalP"/>
    </source>
</evidence>
<keyword evidence="1 3" id="KW-0732">Signal</keyword>
<dbReference type="RefSeq" id="WP_012935834.1">
    <property type="nucleotide sequence ID" value="NC_013739.1"/>
</dbReference>
<name>D3F6Y5_CONWI</name>
<dbReference type="KEGG" id="cwo:Cwoe_4369"/>
<evidence type="ECO:0000256" key="1">
    <source>
        <dbReference type="ARBA" id="ARBA00022729"/>
    </source>
</evidence>
<dbReference type="Proteomes" id="UP000008229">
    <property type="component" value="Chromosome"/>
</dbReference>
<dbReference type="GO" id="GO:1904680">
    <property type="term" value="F:peptide transmembrane transporter activity"/>
    <property type="evidence" value="ECO:0007669"/>
    <property type="project" value="TreeGrafter"/>
</dbReference>
<evidence type="ECO:0000313" key="5">
    <source>
        <dbReference type="EMBL" id="ADB52783.1"/>
    </source>
</evidence>
<proteinExistence type="predicted"/>
<dbReference type="EMBL" id="CP001854">
    <property type="protein sequence ID" value="ADB52783.1"/>
    <property type="molecule type" value="Genomic_DNA"/>
</dbReference>
<accession>D3F6Y5</accession>
<feature type="region of interest" description="Disordered" evidence="2">
    <location>
        <begin position="25"/>
        <end position="50"/>
    </location>
</feature>
<dbReference type="InterPro" id="IPR030678">
    <property type="entry name" value="Peptide/Ni-bd"/>
</dbReference>
<dbReference type="PANTHER" id="PTHR30290">
    <property type="entry name" value="PERIPLASMIC BINDING COMPONENT OF ABC TRANSPORTER"/>
    <property type="match status" value="1"/>
</dbReference>
<dbReference type="Gene3D" id="3.10.105.10">
    <property type="entry name" value="Dipeptide-binding Protein, Domain 3"/>
    <property type="match status" value="1"/>
</dbReference>
<protein>
    <submittedName>
        <fullName evidence="5">Extracellular solute-binding protein family 5</fullName>
    </submittedName>
</protein>
<dbReference type="eggNOG" id="COG0747">
    <property type="taxonomic scope" value="Bacteria"/>
</dbReference>
<dbReference type="PANTHER" id="PTHR30290:SF38">
    <property type="entry name" value="D,D-DIPEPTIDE-BINDING PERIPLASMIC PROTEIN DDPA-RELATED"/>
    <property type="match status" value="1"/>
</dbReference>
<evidence type="ECO:0000259" key="4">
    <source>
        <dbReference type="Pfam" id="PF00496"/>
    </source>
</evidence>
<dbReference type="GO" id="GO:0015833">
    <property type="term" value="P:peptide transport"/>
    <property type="evidence" value="ECO:0007669"/>
    <property type="project" value="TreeGrafter"/>
</dbReference>
<sequence length="536" mass="56227" precursor="true">MRSTTRAVVLAGALGVLALSGCGSGGNDSPTGTQPADGSVPATKPVRDGGTLRVGLTAEPDYIDPARMQSLDSWQVLTAMCEGLYKIGARGQAVPQLAVGAPRVSKDGLTATIKLRDGVQFNDGTPFDARAVKLSLERNGRTSVLFQGNGIERIDAPADDTVVLHLARPYAPLEGDLAGPGGMIGSPKQIAALGDKFGDRPVCVGPFEWVSRRGGDSIRLRRSDVYYDKENVHLDGLDFKVIPDTNARGVSLRAGEIDIAAEPPEPGALKSDSNLDVTTITGAGWKGLYVNVGNVDGAGKPPKPRDTPLSTSAEARQALSLAIDRQALINLTSGDGSAPACSAIPPSSPFYDDPPCPQKADPDAARALLERAGVRTPVKGTMVVAGSPEETRTAQAVQGMARDAGFDFEIETCDVATCIRRLLAGDFDVTLGGFDGVVDPDQSLSPFVASTGGFNFVGESDAELDRLLASARAESTDVDARRKLYRQALDRIRERAALIVFYNTGSSAAARKNVSGYVLTPSVLLDYKQAGFTTGP</sequence>
<dbReference type="PIRSF" id="PIRSF002741">
    <property type="entry name" value="MppA"/>
    <property type="match status" value="1"/>
</dbReference>
<organism evidence="5 6">
    <name type="scientific">Conexibacter woesei (strain DSM 14684 / CCUG 47730 / CIP 108061 / JCM 11494 / NBRC 100937 / ID131577)</name>
    <dbReference type="NCBI Taxonomy" id="469383"/>
    <lineage>
        <taxon>Bacteria</taxon>
        <taxon>Bacillati</taxon>
        <taxon>Actinomycetota</taxon>
        <taxon>Thermoleophilia</taxon>
        <taxon>Solirubrobacterales</taxon>
        <taxon>Conexibacteraceae</taxon>
        <taxon>Conexibacter</taxon>
    </lineage>
</organism>
<evidence type="ECO:0000256" key="2">
    <source>
        <dbReference type="SAM" id="MobiDB-lite"/>
    </source>
</evidence>
<evidence type="ECO:0000313" key="6">
    <source>
        <dbReference type="Proteomes" id="UP000008229"/>
    </source>
</evidence>
<keyword evidence="6" id="KW-1185">Reference proteome</keyword>
<dbReference type="PROSITE" id="PS51257">
    <property type="entry name" value="PROKAR_LIPOPROTEIN"/>
    <property type="match status" value="1"/>
</dbReference>
<feature type="domain" description="Solute-binding protein family 5" evidence="4">
    <location>
        <begin position="93"/>
        <end position="453"/>
    </location>
</feature>
<dbReference type="AlphaFoldDB" id="D3F6Y5"/>
<reference evidence="6" key="2">
    <citation type="submission" date="2010-01" db="EMBL/GenBank/DDBJ databases">
        <title>The complete genome of Conexibacter woesei DSM 14684.</title>
        <authorList>
            <consortium name="US DOE Joint Genome Institute (JGI-PGF)"/>
            <person name="Lucas S."/>
            <person name="Copeland A."/>
            <person name="Lapidus A."/>
            <person name="Glavina del Rio T."/>
            <person name="Dalin E."/>
            <person name="Tice H."/>
            <person name="Bruce D."/>
            <person name="Goodwin L."/>
            <person name="Pitluck S."/>
            <person name="Kyrpides N."/>
            <person name="Mavromatis K."/>
            <person name="Ivanova N."/>
            <person name="Mikhailova N."/>
            <person name="Chertkov O."/>
            <person name="Brettin T."/>
            <person name="Detter J.C."/>
            <person name="Han C."/>
            <person name="Larimer F."/>
            <person name="Land M."/>
            <person name="Hauser L."/>
            <person name="Markowitz V."/>
            <person name="Cheng J.-F."/>
            <person name="Hugenholtz P."/>
            <person name="Woyke T."/>
            <person name="Wu D."/>
            <person name="Pukall R."/>
            <person name="Steenblock K."/>
            <person name="Schneider S."/>
            <person name="Klenk H.-P."/>
            <person name="Eisen J.A."/>
        </authorList>
    </citation>
    <scope>NUCLEOTIDE SEQUENCE [LARGE SCALE GENOMIC DNA]</scope>
    <source>
        <strain evidence="6">DSM 14684 / CIP 108061 / JCM 11494 / NBRC 100937 / ID131577</strain>
    </source>
</reference>
<dbReference type="SUPFAM" id="SSF53850">
    <property type="entry name" value="Periplasmic binding protein-like II"/>
    <property type="match status" value="1"/>
</dbReference>
<dbReference type="HOGENOM" id="CLU_017028_7_3_11"/>
<reference evidence="5 6" key="1">
    <citation type="journal article" date="2010" name="Stand. Genomic Sci.">
        <title>Complete genome sequence of Conexibacter woesei type strain (ID131577).</title>
        <authorList>
            <person name="Pukall R."/>
            <person name="Lapidus A."/>
            <person name="Glavina Del Rio T."/>
            <person name="Copeland A."/>
            <person name="Tice H."/>
            <person name="Cheng J.-F."/>
            <person name="Lucas S."/>
            <person name="Chen F."/>
            <person name="Nolan M."/>
            <person name="Bruce D."/>
            <person name="Goodwin L."/>
            <person name="Pitluck S."/>
            <person name="Mavromatis K."/>
            <person name="Ivanova N."/>
            <person name="Ovchinnikova G."/>
            <person name="Pati A."/>
            <person name="Chen A."/>
            <person name="Palaniappan K."/>
            <person name="Land M."/>
            <person name="Hauser L."/>
            <person name="Chang Y.-J."/>
            <person name="Jeffries C.D."/>
            <person name="Chain P."/>
            <person name="Meincke L."/>
            <person name="Sims D."/>
            <person name="Brettin T."/>
            <person name="Detter J.C."/>
            <person name="Rohde M."/>
            <person name="Goeker M."/>
            <person name="Bristow J."/>
            <person name="Eisen J.A."/>
            <person name="Markowitz V."/>
            <person name="Kyrpides N.C."/>
            <person name="Klenk H.-P."/>
            <person name="Hugenholtz P."/>
        </authorList>
    </citation>
    <scope>NUCLEOTIDE SEQUENCE [LARGE SCALE GENOMIC DNA]</scope>
    <source>
        <strain evidence="6">DSM 14684 / CIP 108061 / JCM 11494 / NBRC 100937 / ID131577</strain>
    </source>
</reference>